<dbReference type="InterPro" id="IPR050517">
    <property type="entry name" value="DDR_Repair_Kinase"/>
</dbReference>
<dbReference type="GO" id="GO:0031931">
    <property type="term" value="C:TORC1 complex"/>
    <property type="evidence" value="ECO:0007669"/>
    <property type="project" value="TreeGrafter"/>
</dbReference>
<dbReference type="GO" id="GO:0005737">
    <property type="term" value="C:cytoplasm"/>
    <property type="evidence" value="ECO:0007669"/>
    <property type="project" value="TreeGrafter"/>
</dbReference>
<dbReference type="EMBL" id="CAJPEX010000983">
    <property type="protein sequence ID" value="CAG0917861.1"/>
    <property type="molecule type" value="Genomic_DNA"/>
</dbReference>
<evidence type="ECO:0000313" key="1">
    <source>
        <dbReference type="EMBL" id="CAD7277709.1"/>
    </source>
</evidence>
<dbReference type="EMBL" id="OA883020">
    <property type="protein sequence ID" value="CAD7277709.1"/>
    <property type="molecule type" value="Genomic_DNA"/>
</dbReference>
<dbReference type="GO" id="GO:0016242">
    <property type="term" value="P:negative regulation of macroautophagy"/>
    <property type="evidence" value="ECO:0007669"/>
    <property type="project" value="TreeGrafter"/>
</dbReference>
<protein>
    <submittedName>
        <fullName evidence="1">Uncharacterized protein</fullName>
    </submittedName>
</protein>
<accession>A0A7R9BPN5</accession>
<dbReference type="Gene3D" id="1.25.10.10">
    <property type="entry name" value="Leucine-rich Repeat Variant"/>
    <property type="match status" value="1"/>
</dbReference>
<keyword evidence="2" id="KW-1185">Reference proteome</keyword>
<dbReference type="InterPro" id="IPR016024">
    <property type="entry name" value="ARM-type_fold"/>
</dbReference>
<dbReference type="SUPFAM" id="SSF48371">
    <property type="entry name" value="ARM repeat"/>
    <property type="match status" value="1"/>
</dbReference>
<dbReference type="Proteomes" id="UP000678499">
    <property type="component" value="Unassembled WGS sequence"/>
</dbReference>
<reference evidence="1" key="1">
    <citation type="submission" date="2020-11" db="EMBL/GenBank/DDBJ databases">
        <authorList>
            <person name="Tran Van P."/>
        </authorList>
    </citation>
    <scope>NUCLEOTIDE SEQUENCE</scope>
</reference>
<dbReference type="GO" id="GO:0005634">
    <property type="term" value="C:nucleus"/>
    <property type="evidence" value="ECO:0007669"/>
    <property type="project" value="TreeGrafter"/>
</dbReference>
<name>A0A7R9BPN5_9CRUS</name>
<organism evidence="1">
    <name type="scientific">Notodromas monacha</name>
    <dbReference type="NCBI Taxonomy" id="399045"/>
    <lineage>
        <taxon>Eukaryota</taxon>
        <taxon>Metazoa</taxon>
        <taxon>Ecdysozoa</taxon>
        <taxon>Arthropoda</taxon>
        <taxon>Crustacea</taxon>
        <taxon>Oligostraca</taxon>
        <taxon>Ostracoda</taxon>
        <taxon>Podocopa</taxon>
        <taxon>Podocopida</taxon>
        <taxon>Cypridocopina</taxon>
        <taxon>Cypridoidea</taxon>
        <taxon>Cyprididae</taxon>
        <taxon>Notodromas</taxon>
    </lineage>
</organism>
<dbReference type="InterPro" id="IPR011989">
    <property type="entry name" value="ARM-like"/>
</dbReference>
<dbReference type="GO" id="GO:0004674">
    <property type="term" value="F:protein serine/threonine kinase activity"/>
    <property type="evidence" value="ECO:0007669"/>
    <property type="project" value="TreeGrafter"/>
</dbReference>
<gene>
    <name evidence="1" type="ORF">NMOB1V02_LOCUS5436</name>
</gene>
<sequence length="608" mass="68249">MFTMPDASMRNFVEKLRSKNEDVRIKGARDLYNYVTTELREVGNEELNRFMDSFNHQIFELVSSHEAWEKKGGILAIECLITVDVGNQATRLGRYTSYLRNLLPSNDHNDVGVMHMAAKAVGRLSLVSGTYEFGEYEMRRALEGLTADRNEWKRHAAVLVITELSLTIPTFFYQQFKQFFSCIFYAVRDPSPTIRNGAVSALRQALVITAQRETKESQKPEWYQQCLDEAFLGFHEVVTKEKGISRDDRIHGSLLVLNELFRVSNLDFESSKAHLDTFPGRQPTGGQKKEQNSVGKWMHYSIGSSKHRSRQLTVTYPLHVPLTETISSYRPFVGRSGTVLAQRSYYGAVECGRRAPPLLVNEETMPSTRRPVSHESVECRLLLTQNFDLISDMVLKQKSSKNVHIQATLLALLPRLAAFKRARFESPLKKRYAVDSSVFTCISLLARAVHVTIAPDIKEILEPMLAVGLNPSLTASLQEIVTNVMQLSGPLNMIPPLKREVAESLLKVLSFTLCLKPKAFGISGSLVQTEQSLSAVSSTLSQNLAQRSASPCPTPQSGQLTSGLSEQDVSSVVLALRTLGSFDFEGEALQIFFEDYYVNIRNISVDLY</sequence>
<dbReference type="AlphaFoldDB" id="A0A7R9BPN5"/>
<dbReference type="OrthoDB" id="2250022at2759"/>
<proteinExistence type="predicted"/>
<dbReference type="GO" id="GO:0031932">
    <property type="term" value="C:TORC2 complex"/>
    <property type="evidence" value="ECO:0007669"/>
    <property type="project" value="TreeGrafter"/>
</dbReference>
<evidence type="ECO:0000313" key="2">
    <source>
        <dbReference type="Proteomes" id="UP000678499"/>
    </source>
</evidence>
<dbReference type="GO" id="GO:0038202">
    <property type="term" value="P:TORC1 signaling"/>
    <property type="evidence" value="ECO:0007669"/>
    <property type="project" value="TreeGrafter"/>
</dbReference>
<dbReference type="PANTHER" id="PTHR11139:SF9">
    <property type="entry name" value="SERINE_THREONINE-PROTEIN KINASE MTOR"/>
    <property type="match status" value="1"/>
</dbReference>
<dbReference type="PANTHER" id="PTHR11139">
    <property type="entry name" value="ATAXIA TELANGIECTASIA MUTATED ATM -RELATED"/>
    <property type="match status" value="1"/>
</dbReference>